<keyword evidence="1" id="KW-0597">Phosphoprotein</keyword>
<dbReference type="InterPro" id="IPR001789">
    <property type="entry name" value="Sig_transdc_resp-reg_receiver"/>
</dbReference>
<dbReference type="InterPro" id="IPR007492">
    <property type="entry name" value="LytTR_DNA-bd_dom"/>
</dbReference>
<dbReference type="PROSITE" id="PS50930">
    <property type="entry name" value="HTH_LYTTR"/>
    <property type="match status" value="1"/>
</dbReference>
<dbReference type="Proteomes" id="UP000198379">
    <property type="component" value="Unassembled WGS sequence"/>
</dbReference>
<dbReference type="PANTHER" id="PTHR37299:SF1">
    <property type="entry name" value="STAGE 0 SPORULATION PROTEIN A HOMOLOG"/>
    <property type="match status" value="1"/>
</dbReference>
<dbReference type="GO" id="GO:0003677">
    <property type="term" value="F:DNA binding"/>
    <property type="evidence" value="ECO:0007669"/>
    <property type="project" value="InterPro"/>
</dbReference>
<name>A0A238WUT6_9FLAO</name>
<dbReference type="Pfam" id="PF04397">
    <property type="entry name" value="LytTR"/>
    <property type="match status" value="1"/>
</dbReference>
<gene>
    <name evidence="4" type="ORF">SAMN06265376_1011425</name>
</gene>
<evidence type="ECO:0000259" key="3">
    <source>
        <dbReference type="PROSITE" id="PS50930"/>
    </source>
</evidence>
<dbReference type="Gene3D" id="3.40.50.2300">
    <property type="match status" value="1"/>
</dbReference>
<dbReference type="SMART" id="SM00850">
    <property type="entry name" value="LytTR"/>
    <property type="match status" value="1"/>
</dbReference>
<dbReference type="Pfam" id="PF00072">
    <property type="entry name" value="Response_reg"/>
    <property type="match status" value="1"/>
</dbReference>
<evidence type="ECO:0000313" key="4">
    <source>
        <dbReference type="EMBL" id="SNR49379.1"/>
    </source>
</evidence>
<dbReference type="Gene3D" id="2.40.50.1020">
    <property type="entry name" value="LytTr DNA-binding domain"/>
    <property type="match status" value="1"/>
</dbReference>
<dbReference type="PROSITE" id="PS50110">
    <property type="entry name" value="RESPONSE_REGULATORY"/>
    <property type="match status" value="1"/>
</dbReference>
<dbReference type="RefSeq" id="WP_089370677.1">
    <property type="nucleotide sequence ID" value="NZ_BMEP01000003.1"/>
</dbReference>
<dbReference type="SUPFAM" id="SSF52172">
    <property type="entry name" value="CheY-like"/>
    <property type="match status" value="1"/>
</dbReference>
<dbReference type="AlphaFoldDB" id="A0A238WUT6"/>
<sequence length="236" mass="26927">MISCIVVDDEPLARSLLEQHIADVPFLEHKGSFKNALLASHFLATNTVDVLFLDIQMPKLTGIDFLKSLSQAPTVIFTTAYREYAVESYELQAHDYLLKPITFERFFTAVSRLKVATPTPSLPITTIPPETPTSPAHIFVQINKKHIKVILSSIQYIESIKDYLKIHTLTETLVIKERISHFIEQLPNDQFLRVHRSYIVHRDHITAFTQQDIEIGRLEIPIGGKYKEHVISVLKG</sequence>
<dbReference type="InterPro" id="IPR046947">
    <property type="entry name" value="LytR-like"/>
</dbReference>
<keyword evidence="5" id="KW-1185">Reference proteome</keyword>
<feature type="domain" description="Response regulatory" evidence="2">
    <location>
        <begin position="3"/>
        <end position="114"/>
    </location>
</feature>
<reference evidence="4 5" key="1">
    <citation type="submission" date="2017-06" db="EMBL/GenBank/DDBJ databases">
        <authorList>
            <person name="Kim H.J."/>
            <person name="Triplett B.A."/>
        </authorList>
    </citation>
    <scope>NUCLEOTIDE SEQUENCE [LARGE SCALE GENOMIC DNA]</scope>
    <source>
        <strain evidence="4 5">DSM 25597</strain>
    </source>
</reference>
<feature type="modified residue" description="4-aspartylphosphate" evidence="1">
    <location>
        <position position="54"/>
    </location>
</feature>
<feature type="domain" description="HTH LytTR-type" evidence="3">
    <location>
        <begin position="138"/>
        <end position="205"/>
    </location>
</feature>
<evidence type="ECO:0000313" key="5">
    <source>
        <dbReference type="Proteomes" id="UP000198379"/>
    </source>
</evidence>
<dbReference type="OrthoDB" id="2168082at2"/>
<dbReference type="InterPro" id="IPR011006">
    <property type="entry name" value="CheY-like_superfamily"/>
</dbReference>
<evidence type="ECO:0000259" key="2">
    <source>
        <dbReference type="PROSITE" id="PS50110"/>
    </source>
</evidence>
<evidence type="ECO:0000256" key="1">
    <source>
        <dbReference type="PROSITE-ProRule" id="PRU00169"/>
    </source>
</evidence>
<accession>A0A238WUT6</accession>
<dbReference type="SMART" id="SM00448">
    <property type="entry name" value="REC"/>
    <property type="match status" value="1"/>
</dbReference>
<organism evidence="4 5">
    <name type="scientific">Dokdonia pacifica</name>
    <dbReference type="NCBI Taxonomy" id="1627892"/>
    <lineage>
        <taxon>Bacteria</taxon>
        <taxon>Pseudomonadati</taxon>
        <taxon>Bacteroidota</taxon>
        <taxon>Flavobacteriia</taxon>
        <taxon>Flavobacteriales</taxon>
        <taxon>Flavobacteriaceae</taxon>
        <taxon>Dokdonia</taxon>
    </lineage>
</organism>
<dbReference type="EMBL" id="FZNY01000001">
    <property type="protein sequence ID" value="SNR49379.1"/>
    <property type="molecule type" value="Genomic_DNA"/>
</dbReference>
<dbReference type="GO" id="GO:0000156">
    <property type="term" value="F:phosphorelay response regulator activity"/>
    <property type="evidence" value="ECO:0007669"/>
    <property type="project" value="InterPro"/>
</dbReference>
<protein>
    <submittedName>
        <fullName evidence="4">Two component transcriptional regulator, LytTR family</fullName>
    </submittedName>
</protein>
<proteinExistence type="predicted"/>
<dbReference type="PANTHER" id="PTHR37299">
    <property type="entry name" value="TRANSCRIPTIONAL REGULATOR-RELATED"/>
    <property type="match status" value="1"/>
</dbReference>